<sequence length="399" mass="43326">MKFKPANNIQDLQYFGEFGGVNPSISDSSTYTFLSAKTMFDTFEGNADGCYLYSRHSSPSNLYLGEALAAMEGTETATVTASGMGAITPVLLQLCDAGEHVVSSRTIYGGTYAFLKNFTPRLGINTTFVDITKLDTVEAAITPKTKVLYCESVSNPLLEVADIKGLANLAKKHNLKLVVDNTFSPLSISPINLGADIVVHSLTKFINGSSDTVGGVVCGTQELIDDLRNVNSGAAMLLGSTMDSLRASSVLKNLRTLHIRMMQHSHNATYLAEKFEKDGLKTVYPGLASHPSHKLFKSMMNEKYGFGGMLTIDVGSLDKANALMELMQKRNLGYLAVSLGFYKTLFSAPGSSTSSEIPEEEQKEMGLSNGLIRFSIGLDADIERTYDMMKKCMIELDIL</sequence>
<dbReference type="GO" id="GO:0016846">
    <property type="term" value="F:carbon-sulfur lyase activity"/>
    <property type="evidence" value="ECO:0007669"/>
    <property type="project" value="TreeGrafter"/>
</dbReference>
<dbReference type="GO" id="GO:0030170">
    <property type="term" value="F:pyridoxal phosphate binding"/>
    <property type="evidence" value="ECO:0007669"/>
    <property type="project" value="InterPro"/>
</dbReference>
<comment type="similarity">
    <text evidence="4">Belongs to the trans-sulfuration enzymes family.</text>
</comment>
<reference evidence="5 6" key="1">
    <citation type="submission" date="2019-12" db="EMBL/GenBank/DDBJ databases">
        <authorList>
            <person name="Li J."/>
        </authorList>
    </citation>
    <scope>NUCLEOTIDE SEQUENCE [LARGE SCALE GENOMIC DNA]</scope>
    <source>
        <strain evidence="5 6">HL2-2</strain>
    </source>
</reference>
<evidence type="ECO:0000256" key="3">
    <source>
        <dbReference type="PIRSR" id="PIRSR001434-2"/>
    </source>
</evidence>
<dbReference type="InterPro" id="IPR015422">
    <property type="entry name" value="PyrdxlP-dep_Trfase_small"/>
</dbReference>
<dbReference type="PANTHER" id="PTHR11808:SF80">
    <property type="entry name" value="CYSTATHIONINE GAMMA-LYASE"/>
    <property type="match status" value="1"/>
</dbReference>
<accession>A0A6L6U4G9</accession>
<dbReference type="InterPro" id="IPR015421">
    <property type="entry name" value="PyrdxlP-dep_Trfase_major"/>
</dbReference>
<evidence type="ECO:0000256" key="2">
    <source>
        <dbReference type="ARBA" id="ARBA00022898"/>
    </source>
</evidence>
<dbReference type="Gene3D" id="3.40.640.10">
    <property type="entry name" value="Type I PLP-dependent aspartate aminotransferase-like (Major domain)"/>
    <property type="match status" value="1"/>
</dbReference>
<keyword evidence="6" id="KW-1185">Reference proteome</keyword>
<proteinExistence type="inferred from homology"/>
<dbReference type="InterPro" id="IPR015424">
    <property type="entry name" value="PyrdxlP-dep_Trfase"/>
</dbReference>
<gene>
    <name evidence="5" type="ORF">GN138_00500</name>
</gene>
<dbReference type="Pfam" id="PF01053">
    <property type="entry name" value="Cys_Met_Meta_PP"/>
    <property type="match status" value="1"/>
</dbReference>
<dbReference type="AlphaFoldDB" id="A0A6L6U4G9"/>
<dbReference type="EMBL" id="WOWS01000001">
    <property type="protein sequence ID" value="MUU76910.1"/>
    <property type="molecule type" value="Genomic_DNA"/>
</dbReference>
<evidence type="ECO:0000313" key="6">
    <source>
        <dbReference type="Proteomes" id="UP000478208"/>
    </source>
</evidence>
<dbReference type="FunFam" id="3.40.640.10:FF:000046">
    <property type="entry name" value="Cystathionine gamma-lyase"/>
    <property type="match status" value="1"/>
</dbReference>
<dbReference type="RefSeq" id="WP_157361359.1">
    <property type="nucleotide sequence ID" value="NZ_WOWS01000001.1"/>
</dbReference>
<name>A0A6L6U4G9_9FLAO</name>
<evidence type="ECO:0000256" key="4">
    <source>
        <dbReference type="RuleBase" id="RU362118"/>
    </source>
</evidence>
<comment type="caution">
    <text evidence="5">The sequence shown here is derived from an EMBL/GenBank/DDBJ whole genome shotgun (WGS) entry which is preliminary data.</text>
</comment>
<dbReference type="GO" id="GO:0019346">
    <property type="term" value="P:transsulfuration"/>
    <property type="evidence" value="ECO:0007669"/>
    <property type="project" value="InterPro"/>
</dbReference>
<feature type="modified residue" description="N6-(pyridoxal phosphate)lysine" evidence="3">
    <location>
        <position position="204"/>
    </location>
</feature>
<dbReference type="PIRSF" id="PIRSF001434">
    <property type="entry name" value="CGS"/>
    <property type="match status" value="1"/>
</dbReference>
<comment type="cofactor">
    <cofactor evidence="1 4">
        <name>pyridoxal 5'-phosphate</name>
        <dbReference type="ChEBI" id="CHEBI:597326"/>
    </cofactor>
</comment>
<evidence type="ECO:0000313" key="5">
    <source>
        <dbReference type="EMBL" id="MUU76910.1"/>
    </source>
</evidence>
<dbReference type="PANTHER" id="PTHR11808">
    <property type="entry name" value="TRANS-SULFURATION ENZYME FAMILY MEMBER"/>
    <property type="match status" value="1"/>
</dbReference>
<keyword evidence="5" id="KW-0808">Transferase</keyword>
<dbReference type="InterPro" id="IPR000277">
    <property type="entry name" value="Cys/Met-Metab_PyrdxlP-dep_enz"/>
</dbReference>
<dbReference type="GO" id="GO:0005737">
    <property type="term" value="C:cytoplasm"/>
    <property type="evidence" value="ECO:0007669"/>
    <property type="project" value="TreeGrafter"/>
</dbReference>
<dbReference type="Gene3D" id="3.90.1150.10">
    <property type="entry name" value="Aspartate Aminotransferase, domain 1"/>
    <property type="match status" value="1"/>
</dbReference>
<dbReference type="Proteomes" id="UP000478208">
    <property type="component" value="Unassembled WGS sequence"/>
</dbReference>
<organism evidence="5 6">
    <name type="scientific">Winogradskyella endarachnes</name>
    <dbReference type="NCBI Taxonomy" id="2681965"/>
    <lineage>
        <taxon>Bacteria</taxon>
        <taxon>Pseudomonadati</taxon>
        <taxon>Bacteroidota</taxon>
        <taxon>Flavobacteriia</taxon>
        <taxon>Flavobacteriales</taxon>
        <taxon>Flavobacteriaceae</taxon>
        <taxon>Winogradskyella</taxon>
    </lineage>
</organism>
<dbReference type="SUPFAM" id="SSF53383">
    <property type="entry name" value="PLP-dependent transferases"/>
    <property type="match status" value="1"/>
</dbReference>
<protein>
    <submittedName>
        <fullName evidence="5">Aminotransferase class I/II-fold pyridoxal phosphate-dependent enzyme</fullName>
    </submittedName>
</protein>
<keyword evidence="2 3" id="KW-0663">Pyridoxal phosphate</keyword>
<dbReference type="GO" id="GO:0008483">
    <property type="term" value="F:transaminase activity"/>
    <property type="evidence" value="ECO:0007669"/>
    <property type="project" value="UniProtKB-KW"/>
</dbReference>
<keyword evidence="5" id="KW-0032">Aminotransferase</keyword>
<evidence type="ECO:0000256" key="1">
    <source>
        <dbReference type="ARBA" id="ARBA00001933"/>
    </source>
</evidence>